<dbReference type="Proteomes" id="UP001472677">
    <property type="component" value="Unassembled WGS sequence"/>
</dbReference>
<dbReference type="Pfam" id="PF00348">
    <property type="entry name" value="polyprenyl_synt"/>
    <property type="match status" value="1"/>
</dbReference>
<keyword evidence="7" id="KW-1185">Reference proteome</keyword>
<organism evidence="6 7">
    <name type="scientific">Hibiscus sabdariffa</name>
    <name type="common">roselle</name>
    <dbReference type="NCBI Taxonomy" id="183260"/>
    <lineage>
        <taxon>Eukaryota</taxon>
        <taxon>Viridiplantae</taxon>
        <taxon>Streptophyta</taxon>
        <taxon>Embryophyta</taxon>
        <taxon>Tracheophyta</taxon>
        <taxon>Spermatophyta</taxon>
        <taxon>Magnoliopsida</taxon>
        <taxon>eudicotyledons</taxon>
        <taxon>Gunneridae</taxon>
        <taxon>Pentapetalae</taxon>
        <taxon>rosids</taxon>
        <taxon>malvids</taxon>
        <taxon>Malvales</taxon>
        <taxon>Malvaceae</taxon>
        <taxon>Malvoideae</taxon>
        <taxon>Hibiscus</taxon>
    </lineage>
</organism>
<evidence type="ECO:0000313" key="6">
    <source>
        <dbReference type="EMBL" id="KAK8587569.1"/>
    </source>
</evidence>
<keyword evidence="5" id="KW-0808">Transferase</keyword>
<proteinExistence type="inferred from homology"/>
<dbReference type="PANTHER" id="PTHR43281">
    <property type="entry name" value="FARNESYL DIPHOSPHATE SYNTHASE"/>
    <property type="match status" value="1"/>
</dbReference>
<sequence length="290" mass="31358">MASVNLGSWVHSYSIFNQASRSKSFLLPRSLPFNPLINLSSSTPKAHGFTSLPSISAVFTTGDIVKEEVQHPRNPSFDFKSYMIQKATTINQALDSAVPLRFREDIAVLAGDALLAFAFEHVAVSTVGVSHGRIVRAIGELAKSIGAEGLVAGQVVDINSEGLTDVGLDHLEFIHVHKTAALLEAAVVLGAILGGGCDEDVERLRKFARYIGLLFQVVDDILDVTKSSKELGKTAGKDLLADKVTYPNLIGIQKSRKFAEKLRSDLLQGFDHEKAAPLVALANHIAYRQN</sequence>
<evidence type="ECO:0000256" key="2">
    <source>
        <dbReference type="ARBA" id="ARBA00006706"/>
    </source>
</evidence>
<dbReference type="InterPro" id="IPR000092">
    <property type="entry name" value="Polyprenyl_synt"/>
</dbReference>
<reference evidence="6 7" key="1">
    <citation type="journal article" date="2024" name="G3 (Bethesda)">
        <title>Genome assembly of Hibiscus sabdariffa L. provides insights into metabolisms of medicinal natural products.</title>
        <authorList>
            <person name="Kim T."/>
        </authorList>
    </citation>
    <scope>NUCLEOTIDE SEQUENCE [LARGE SCALE GENOMIC DNA]</scope>
    <source>
        <strain evidence="6">TK-2024</strain>
        <tissue evidence="6">Old leaves</tissue>
    </source>
</reference>
<comment type="caution">
    <text evidence="6">The sequence shown here is derived from an EMBL/GenBank/DDBJ whole genome shotgun (WGS) entry which is preliminary data.</text>
</comment>
<dbReference type="CDD" id="cd00685">
    <property type="entry name" value="Trans_IPPS_HT"/>
    <property type="match status" value="1"/>
</dbReference>
<dbReference type="SUPFAM" id="SSF48576">
    <property type="entry name" value="Terpenoid synthases"/>
    <property type="match status" value="1"/>
</dbReference>
<dbReference type="InterPro" id="IPR033749">
    <property type="entry name" value="Polyprenyl_synt_CS"/>
</dbReference>
<protein>
    <submittedName>
        <fullName evidence="6">Uncharacterized protein</fullName>
    </submittedName>
</protein>
<dbReference type="PANTHER" id="PTHR43281:SF24">
    <property type="entry name" value="OS07G0580900 PROTEIN"/>
    <property type="match status" value="1"/>
</dbReference>
<comment type="cofactor">
    <cofactor evidence="1">
        <name>Mg(2+)</name>
        <dbReference type="ChEBI" id="CHEBI:18420"/>
    </cofactor>
</comment>
<dbReference type="EMBL" id="JBBPBM010000004">
    <property type="protein sequence ID" value="KAK8587569.1"/>
    <property type="molecule type" value="Genomic_DNA"/>
</dbReference>
<dbReference type="InterPro" id="IPR008949">
    <property type="entry name" value="Isoprenoid_synthase_dom_sf"/>
</dbReference>
<dbReference type="PROSITE" id="PS00444">
    <property type="entry name" value="POLYPRENYL_SYNTHASE_2"/>
    <property type="match status" value="1"/>
</dbReference>
<keyword evidence="3" id="KW-0479">Metal-binding</keyword>
<dbReference type="Gene3D" id="1.10.600.10">
    <property type="entry name" value="Farnesyl Diphosphate Synthase"/>
    <property type="match status" value="1"/>
</dbReference>
<accession>A0ABR2FTJ2</accession>
<evidence type="ECO:0000256" key="3">
    <source>
        <dbReference type="ARBA" id="ARBA00022723"/>
    </source>
</evidence>
<keyword evidence="4" id="KW-0460">Magnesium</keyword>
<name>A0ABR2FTJ2_9ROSI</name>
<evidence type="ECO:0000313" key="7">
    <source>
        <dbReference type="Proteomes" id="UP001472677"/>
    </source>
</evidence>
<evidence type="ECO:0000256" key="5">
    <source>
        <dbReference type="RuleBase" id="RU004466"/>
    </source>
</evidence>
<comment type="similarity">
    <text evidence="2 5">Belongs to the FPP/GGPP synthase family.</text>
</comment>
<evidence type="ECO:0000256" key="4">
    <source>
        <dbReference type="ARBA" id="ARBA00022842"/>
    </source>
</evidence>
<gene>
    <name evidence="6" type="ORF">V6N12_022055</name>
</gene>
<evidence type="ECO:0000256" key="1">
    <source>
        <dbReference type="ARBA" id="ARBA00001946"/>
    </source>
</evidence>